<sequence>MPILKIREGLTWVGIRNFSNVVKMAIRTSEITPPCKLPRHTQQADAGSTVADCRGNSRELDLTLRSVTPISNTEGPPHSLNAL</sequence>
<gene>
    <name evidence="1" type="ORF">AVEN_225278_1</name>
</gene>
<name>A0A4Y2ANL9_ARAVE</name>
<evidence type="ECO:0000313" key="2">
    <source>
        <dbReference type="Proteomes" id="UP000499080"/>
    </source>
</evidence>
<keyword evidence="2" id="KW-1185">Reference proteome</keyword>
<organism evidence="1 2">
    <name type="scientific">Araneus ventricosus</name>
    <name type="common">Orbweaver spider</name>
    <name type="synonym">Epeira ventricosa</name>
    <dbReference type="NCBI Taxonomy" id="182803"/>
    <lineage>
        <taxon>Eukaryota</taxon>
        <taxon>Metazoa</taxon>
        <taxon>Ecdysozoa</taxon>
        <taxon>Arthropoda</taxon>
        <taxon>Chelicerata</taxon>
        <taxon>Arachnida</taxon>
        <taxon>Araneae</taxon>
        <taxon>Araneomorphae</taxon>
        <taxon>Entelegynae</taxon>
        <taxon>Araneoidea</taxon>
        <taxon>Araneidae</taxon>
        <taxon>Araneus</taxon>
    </lineage>
</organism>
<proteinExistence type="predicted"/>
<dbReference type="EMBL" id="BGPR01000022">
    <property type="protein sequence ID" value="GBL80594.1"/>
    <property type="molecule type" value="Genomic_DNA"/>
</dbReference>
<dbReference type="AlphaFoldDB" id="A0A4Y2ANL9"/>
<comment type="caution">
    <text evidence="1">The sequence shown here is derived from an EMBL/GenBank/DDBJ whole genome shotgun (WGS) entry which is preliminary data.</text>
</comment>
<evidence type="ECO:0000313" key="1">
    <source>
        <dbReference type="EMBL" id="GBL80594.1"/>
    </source>
</evidence>
<protein>
    <submittedName>
        <fullName evidence="1">Uncharacterized protein</fullName>
    </submittedName>
</protein>
<accession>A0A4Y2ANL9</accession>
<dbReference type="Proteomes" id="UP000499080">
    <property type="component" value="Unassembled WGS sequence"/>
</dbReference>
<reference evidence="1 2" key="1">
    <citation type="journal article" date="2019" name="Sci. Rep.">
        <title>Orb-weaving spider Araneus ventricosus genome elucidates the spidroin gene catalogue.</title>
        <authorList>
            <person name="Kono N."/>
            <person name="Nakamura H."/>
            <person name="Ohtoshi R."/>
            <person name="Moran D.A.P."/>
            <person name="Shinohara A."/>
            <person name="Yoshida Y."/>
            <person name="Fujiwara M."/>
            <person name="Mori M."/>
            <person name="Tomita M."/>
            <person name="Arakawa K."/>
        </authorList>
    </citation>
    <scope>NUCLEOTIDE SEQUENCE [LARGE SCALE GENOMIC DNA]</scope>
</reference>